<name>B8E301_DICTD</name>
<keyword evidence="5" id="KW-0479">Metal-binding</keyword>
<keyword evidence="5" id="KW-0460">Magnesium</keyword>
<dbReference type="STRING" id="515635.Dtur_1222"/>
<dbReference type="HOGENOM" id="CLU_066245_2_2_0"/>
<dbReference type="EMBL" id="CP001251">
    <property type="protein sequence ID" value="ACK42501.1"/>
    <property type="molecule type" value="Genomic_DNA"/>
</dbReference>
<dbReference type="SUPFAM" id="SSF100950">
    <property type="entry name" value="NagB/RpiA/CoA transferase-like"/>
    <property type="match status" value="1"/>
</dbReference>
<evidence type="ECO:0000256" key="3">
    <source>
        <dbReference type="ARBA" id="ARBA00022840"/>
    </source>
</evidence>
<dbReference type="GO" id="GO:0046872">
    <property type="term" value="F:metal ion binding"/>
    <property type="evidence" value="ECO:0007669"/>
    <property type="project" value="UniProtKB-KW"/>
</dbReference>
<dbReference type="InterPro" id="IPR037171">
    <property type="entry name" value="NagB/RpiA_transferase-like"/>
</dbReference>
<comment type="catalytic activity">
    <reaction evidence="5">
        <text>(6S)-5-formyl-5,6,7,8-tetrahydrofolate + ATP = (6R)-5,10-methenyltetrahydrofolate + ADP + phosphate</text>
        <dbReference type="Rhea" id="RHEA:10488"/>
        <dbReference type="ChEBI" id="CHEBI:30616"/>
        <dbReference type="ChEBI" id="CHEBI:43474"/>
        <dbReference type="ChEBI" id="CHEBI:57455"/>
        <dbReference type="ChEBI" id="CHEBI:57457"/>
        <dbReference type="ChEBI" id="CHEBI:456216"/>
        <dbReference type="EC" id="6.3.3.2"/>
    </reaction>
</comment>
<feature type="binding site" evidence="4">
    <location>
        <position position="54"/>
    </location>
    <ligand>
        <name>substrate</name>
    </ligand>
</feature>
<organism evidence="6 7">
    <name type="scientific">Dictyoglomus turgidum (strain DSM 6724 / Z-1310)</name>
    <dbReference type="NCBI Taxonomy" id="515635"/>
    <lineage>
        <taxon>Bacteria</taxon>
        <taxon>Pseudomonadati</taxon>
        <taxon>Dictyoglomota</taxon>
        <taxon>Dictyoglomia</taxon>
        <taxon>Dictyoglomales</taxon>
        <taxon>Dictyoglomaceae</taxon>
        <taxon>Dictyoglomus</taxon>
    </lineage>
</organism>
<evidence type="ECO:0000256" key="4">
    <source>
        <dbReference type="PIRSR" id="PIRSR006806-1"/>
    </source>
</evidence>
<dbReference type="InterPro" id="IPR024185">
    <property type="entry name" value="FTHF_cligase-like_sf"/>
</dbReference>
<keyword evidence="2 4" id="KW-0547">Nucleotide-binding</keyword>
<dbReference type="RefSeq" id="WP_012583583.1">
    <property type="nucleotide sequence ID" value="NC_011661.1"/>
</dbReference>
<dbReference type="Pfam" id="PF01812">
    <property type="entry name" value="5-FTHF_cyc-lig"/>
    <property type="match status" value="1"/>
</dbReference>
<dbReference type="Proteomes" id="UP000007719">
    <property type="component" value="Chromosome"/>
</dbReference>
<dbReference type="InterPro" id="IPR002698">
    <property type="entry name" value="FTHF_cligase"/>
</dbReference>
<dbReference type="OrthoDB" id="9801938at2"/>
<dbReference type="Gene3D" id="3.40.50.10420">
    <property type="entry name" value="NagB/RpiA/CoA transferase-like"/>
    <property type="match status" value="1"/>
</dbReference>
<dbReference type="GO" id="GO:0005524">
    <property type="term" value="F:ATP binding"/>
    <property type="evidence" value="ECO:0007669"/>
    <property type="project" value="UniProtKB-KW"/>
</dbReference>
<keyword evidence="3 4" id="KW-0067">ATP-binding</keyword>
<feature type="binding site" evidence="4">
    <location>
        <begin position="127"/>
        <end position="135"/>
    </location>
    <ligand>
        <name>ATP</name>
        <dbReference type="ChEBI" id="CHEBI:30616"/>
    </ligand>
</feature>
<dbReference type="GO" id="GO:0009396">
    <property type="term" value="P:folic acid-containing compound biosynthetic process"/>
    <property type="evidence" value="ECO:0000318"/>
    <property type="project" value="GO_Central"/>
</dbReference>
<keyword evidence="7" id="KW-1185">Reference proteome</keyword>
<dbReference type="EnsemblBacteria" id="ACK42501">
    <property type="protein sequence ID" value="ACK42501"/>
    <property type="gene ID" value="Dtur_1222"/>
</dbReference>
<dbReference type="AlphaFoldDB" id="B8E301"/>
<dbReference type="GO" id="GO:0005737">
    <property type="term" value="C:cytoplasm"/>
    <property type="evidence" value="ECO:0000318"/>
    <property type="project" value="GO_Central"/>
</dbReference>
<dbReference type="eggNOG" id="COG0212">
    <property type="taxonomic scope" value="Bacteria"/>
</dbReference>
<dbReference type="KEGG" id="dtu:Dtur_1222"/>
<dbReference type="PANTHER" id="PTHR23407">
    <property type="entry name" value="ATPASE INHIBITOR/5-FORMYLTETRAHYDROFOLATE CYCLO-LIGASE"/>
    <property type="match status" value="1"/>
</dbReference>
<dbReference type="GO" id="GO:0035999">
    <property type="term" value="P:tetrahydrofolate interconversion"/>
    <property type="evidence" value="ECO:0000318"/>
    <property type="project" value="GO_Central"/>
</dbReference>
<evidence type="ECO:0000256" key="5">
    <source>
        <dbReference type="RuleBase" id="RU361279"/>
    </source>
</evidence>
<dbReference type="PATRIC" id="fig|515635.4.peg.1261"/>
<evidence type="ECO:0000313" key="7">
    <source>
        <dbReference type="Proteomes" id="UP000007719"/>
    </source>
</evidence>
<evidence type="ECO:0000256" key="1">
    <source>
        <dbReference type="ARBA" id="ARBA00010638"/>
    </source>
</evidence>
<gene>
    <name evidence="6" type="ordered locus">Dtur_1222</name>
</gene>
<feature type="binding site" evidence="4">
    <location>
        <position position="49"/>
    </location>
    <ligand>
        <name>substrate</name>
    </ligand>
</feature>
<dbReference type="PANTHER" id="PTHR23407:SF1">
    <property type="entry name" value="5-FORMYLTETRAHYDROFOLATE CYCLO-LIGASE"/>
    <property type="match status" value="1"/>
</dbReference>
<dbReference type="NCBIfam" id="TIGR02727">
    <property type="entry name" value="MTHFS_bact"/>
    <property type="match status" value="1"/>
</dbReference>
<evidence type="ECO:0000256" key="2">
    <source>
        <dbReference type="ARBA" id="ARBA00022741"/>
    </source>
</evidence>
<dbReference type="PIRSF" id="PIRSF006806">
    <property type="entry name" value="FTHF_cligase"/>
    <property type="match status" value="1"/>
</dbReference>
<comment type="similarity">
    <text evidence="1 5">Belongs to the 5-formyltetrahydrofolate cyclo-ligase family.</text>
</comment>
<sequence length="182" mass="21670">MNLDKKMLRIELREKRKKIENKEERSHQIFHNLERLLIWKEAKIINTYVSLEEEVDTKFIIYHGLIERKRIFCPIIYKEELKFGEIFSFNDLKKGTFGILQPEIPTEIDVFDLIIVPGIAFDKKGYRLGYGKGYYDKFLSRTKKGIKIGLIFDDLLLEELPHEDHDQKVDIIITENKVIEIK</sequence>
<proteinExistence type="inferred from homology"/>
<dbReference type="EC" id="6.3.3.2" evidence="5"/>
<evidence type="ECO:0000313" key="6">
    <source>
        <dbReference type="EMBL" id="ACK42501.1"/>
    </source>
</evidence>
<comment type="cofactor">
    <cofactor evidence="5">
        <name>Mg(2+)</name>
        <dbReference type="ChEBI" id="CHEBI:18420"/>
    </cofactor>
</comment>
<feature type="binding site" evidence="4">
    <location>
        <begin position="5"/>
        <end position="9"/>
    </location>
    <ligand>
        <name>ATP</name>
        <dbReference type="ChEBI" id="CHEBI:30616"/>
    </ligand>
</feature>
<reference evidence="7" key="1">
    <citation type="journal article" date="2016" name="Front. Microbiol.">
        <title>The complete genome sequence of hyperthermophile Dictyoglomus turgidum DSM 6724 reveals a specialized carbohydrate fermentor.</title>
        <authorList>
            <person name="Brumm P.J."/>
            <person name="Gowda K."/>
            <person name="Robb F.T."/>
            <person name="Mead D.A."/>
        </authorList>
    </citation>
    <scope>NUCLEOTIDE SEQUENCE [LARGE SCALE GENOMIC DNA]</scope>
    <source>
        <strain evidence="7">DSM 6724 / Z-1310</strain>
    </source>
</reference>
<dbReference type="InParanoid" id="B8E301"/>
<dbReference type="GO" id="GO:0030272">
    <property type="term" value="F:5-formyltetrahydrofolate cyclo-ligase activity"/>
    <property type="evidence" value="ECO:0000318"/>
    <property type="project" value="GO_Central"/>
</dbReference>
<protein>
    <recommendedName>
        <fullName evidence="5">5-formyltetrahydrofolate cyclo-ligase</fullName>
        <ecNumber evidence="5">6.3.3.2</ecNumber>
    </recommendedName>
</protein>
<accession>B8E301</accession>
<dbReference type="FunCoup" id="B8E301">
    <property type="interactions" value="204"/>
</dbReference>